<sequence length="183" mass="21617">MKIIIFYLCFLFSFNSLSASTGEVLYFNYSEYYQDAPYEVNYCHKNHAKLLRYLKKKGADLAEIKVLIIQQDRTRTRLEPQNGRFDNSYAWHVVLLHDGIIYDLNAAYSDEGIELADYFSYTLGYDTLDSDILLRVYEGDFFFSYFYYPDGRERIYNPGDFVKKFLSTEALSPLIQASMLKWF</sequence>
<name>E1WYK2_HALMS</name>
<feature type="signal peptide" evidence="1">
    <location>
        <begin position="1"/>
        <end position="18"/>
    </location>
</feature>
<keyword evidence="1" id="KW-0732">Signal</keyword>
<dbReference type="AlphaFoldDB" id="E1WYK2"/>
<evidence type="ECO:0000256" key="1">
    <source>
        <dbReference type="SAM" id="SignalP"/>
    </source>
</evidence>
<dbReference type="Proteomes" id="UP000008963">
    <property type="component" value="Chromosome"/>
</dbReference>
<dbReference type="RefSeq" id="WP_014243834.1">
    <property type="nucleotide sequence ID" value="NC_016620.1"/>
</dbReference>
<reference evidence="3" key="1">
    <citation type="journal article" date="2013" name="ISME J.">
        <title>A small predatory core genome in the divergent marine Bacteriovorax marinus SJ and the terrestrial Bdellovibrio bacteriovorus.</title>
        <authorList>
            <person name="Crossman L.C."/>
            <person name="Chen H."/>
            <person name="Cerdeno-Tarraga A.M."/>
            <person name="Brooks K."/>
            <person name="Quail M.A."/>
            <person name="Pineiro S.A."/>
            <person name="Hobley L."/>
            <person name="Sockett R.E."/>
            <person name="Bentley S.D."/>
            <person name="Parkhill J."/>
            <person name="Williams H.N."/>
            <person name="Stine O.C."/>
        </authorList>
    </citation>
    <scope>NUCLEOTIDE SEQUENCE [LARGE SCALE GENOMIC DNA]</scope>
    <source>
        <strain evidence="3">ATCC BAA-682 / DSM 15412 / SJ</strain>
    </source>
</reference>
<protein>
    <submittedName>
        <fullName evidence="2">Exported protein</fullName>
    </submittedName>
</protein>
<dbReference type="STRING" id="862908.BMS_1172"/>
<dbReference type="EMBL" id="FQ312005">
    <property type="protein sequence ID" value="CBW26050.1"/>
    <property type="molecule type" value="Genomic_DNA"/>
</dbReference>
<feature type="chain" id="PRO_5003154476" evidence="1">
    <location>
        <begin position="19"/>
        <end position="183"/>
    </location>
</feature>
<keyword evidence="3" id="KW-1185">Reference proteome</keyword>
<accession>E1WYK2</accession>
<dbReference type="PATRIC" id="fig|862908.3.peg.1115"/>
<evidence type="ECO:0000313" key="3">
    <source>
        <dbReference type="Proteomes" id="UP000008963"/>
    </source>
</evidence>
<dbReference type="HOGENOM" id="CLU_1473233_0_0_7"/>
<organism evidence="2 3">
    <name type="scientific">Halobacteriovorax marinus (strain ATCC BAA-682 / DSM 15412 / SJ)</name>
    <name type="common">Bacteriovorax marinus</name>
    <dbReference type="NCBI Taxonomy" id="862908"/>
    <lineage>
        <taxon>Bacteria</taxon>
        <taxon>Pseudomonadati</taxon>
        <taxon>Bdellovibrionota</taxon>
        <taxon>Bacteriovoracia</taxon>
        <taxon>Bacteriovoracales</taxon>
        <taxon>Halobacteriovoraceae</taxon>
        <taxon>Halobacteriovorax</taxon>
    </lineage>
</organism>
<evidence type="ECO:0000313" key="2">
    <source>
        <dbReference type="EMBL" id="CBW26050.1"/>
    </source>
</evidence>
<dbReference type="KEGG" id="bmx:BMS_1172"/>
<gene>
    <name evidence="2" type="ordered locus">BMS_1172</name>
</gene>
<proteinExistence type="predicted"/>